<feature type="region of interest" description="Disordered" evidence="1">
    <location>
        <begin position="28"/>
        <end position="59"/>
    </location>
</feature>
<reference evidence="3" key="1">
    <citation type="submission" date="2020-01" db="EMBL/GenBank/DDBJ databases">
        <title>Insect and environment-associated Actinomycetes.</title>
        <authorList>
            <person name="Currrie C."/>
            <person name="Chevrette M."/>
            <person name="Carlson C."/>
            <person name="Stubbendieck R."/>
            <person name="Wendt-Pienkowski E."/>
        </authorList>
    </citation>
    <scope>NUCLEOTIDE SEQUENCE</scope>
    <source>
        <strain evidence="3">SID12501</strain>
    </source>
</reference>
<name>A0A6B3BU58_9ACTN</name>
<sequence length="902" mass="93812">DAGCWAGEAGAKGDEAVAAAAKAKRLADQATRAAGVAQSNAKQAGTAARQSRDAANETAAHAEAAAIAANKAADSAGQSVDAAKDSTEAANAATAAANNALKAADQASTVVELARKADAEQLAQQQDEAVLAAEEASQAYDEKVAASQWEIGRIQELSAQTEQLVSEAAAASDLSVTAAKGRQAAVNLLATGGTWVRDAARDALAGSDDDVAEFVRARLALAMEQDDRASVGHIALNSEVPAQRQAALDVLDKPIGQVREWLRTRAYPGKEDDDRVAVAKIAAKGGPGVKAAASEALDGTAADVAEFLETGQYQAQEDDDRVAVAEALATGGPEVQAAVQAVLSGPASGLRPFLEIGLYKARQRDANAAAHIAEVNVLLQAAYKSAALAAKDANEAQKAAAEARKNAAEATAWSNKANASAEQANTYAKQADKSADQAAESAAEAAESARTARNAAAAAQADAQSAARSAERAQHSAAIAYGYSLDANNSAYQAGLSALAAEADSAAAAKASTEAVKTAAGLLVAELKAQIKEEAAQETSKPLSDEELRAVLEKRLIEFRGNPWENEELKPGETLLVCGGDGAGGMGCITTTYLDRLIAWYVGAEEIEECLATKKLSCLKGLALSALKIKIFKKINCGKSSFTPGTRVLMADGRARAIEDVRVGDQVMATDSESGRTEAKRVQLTIGSRGQKNLVDVTVTSPDGQSTGTLVATDNHPFWVAGDQNTWTDAGQLEPGDALRTEAGTSAEVSETKAWATPEQRVHNLTIADFHTYYVVAGETPVLVHNASCPIGFTNDTVGDAFTKMNKEGGHAMRHLKEDGLIPSKGSVKSQLEYFQKNFSQILTSPDKTFDWRTGGTDAKGFAKKVNGKVIVIMVAKEGPYQGKIITAMVPGAKNMAKWGLL</sequence>
<dbReference type="InterPro" id="IPR036844">
    <property type="entry name" value="Hint_dom_sf"/>
</dbReference>
<dbReference type="EMBL" id="JAAGLU010000015">
    <property type="protein sequence ID" value="NEC87904.1"/>
    <property type="molecule type" value="Genomic_DNA"/>
</dbReference>
<feature type="non-terminal residue" evidence="3">
    <location>
        <position position="1"/>
    </location>
</feature>
<dbReference type="Pfam" id="PF07591">
    <property type="entry name" value="PT-HINT"/>
    <property type="match status" value="1"/>
</dbReference>
<dbReference type="Pfam" id="PF03752">
    <property type="entry name" value="ALF"/>
    <property type="match status" value="3"/>
</dbReference>
<dbReference type="GO" id="GO:0016539">
    <property type="term" value="P:intein-mediated protein splicing"/>
    <property type="evidence" value="ECO:0007669"/>
    <property type="project" value="InterPro"/>
</dbReference>
<comment type="caution">
    <text evidence="3">The sequence shown here is derived from an EMBL/GenBank/DDBJ whole genome shotgun (WGS) entry which is preliminary data.</text>
</comment>
<evidence type="ECO:0000256" key="1">
    <source>
        <dbReference type="SAM" id="MobiDB-lite"/>
    </source>
</evidence>
<dbReference type="Gene3D" id="2.170.16.10">
    <property type="entry name" value="Hedgehog/Intein (Hint) domain"/>
    <property type="match status" value="1"/>
</dbReference>
<dbReference type="AlphaFoldDB" id="A0A6B3BU58"/>
<dbReference type="PANTHER" id="PTHR23242:SF9">
    <property type="entry name" value="TRANSCRIPTION FACTOR HOXA13"/>
    <property type="match status" value="1"/>
</dbReference>
<evidence type="ECO:0000313" key="3">
    <source>
        <dbReference type="EMBL" id="NEC87904.1"/>
    </source>
</evidence>
<dbReference type="PROSITE" id="PS50817">
    <property type="entry name" value="INTEIN_N_TER"/>
    <property type="match status" value="1"/>
</dbReference>
<dbReference type="InterPro" id="IPR003587">
    <property type="entry name" value="Hint_dom_N"/>
</dbReference>
<feature type="domain" description="Hint" evidence="2">
    <location>
        <begin position="639"/>
        <end position="743"/>
    </location>
</feature>
<evidence type="ECO:0000259" key="2">
    <source>
        <dbReference type="SMART" id="SM00306"/>
    </source>
</evidence>
<dbReference type="PANTHER" id="PTHR23242">
    <property type="entry name" value="TRANSCRIPTION FACTOR HOXA13"/>
    <property type="match status" value="1"/>
</dbReference>
<dbReference type="SMART" id="SM00306">
    <property type="entry name" value="HintN"/>
    <property type="match status" value="1"/>
</dbReference>
<accession>A0A6B3BU58</accession>
<dbReference type="SUPFAM" id="SSF51294">
    <property type="entry name" value="Hedgehog/intein (Hint) domain"/>
    <property type="match status" value="1"/>
</dbReference>
<feature type="compositionally biased region" description="Low complexity" evidence="1">
    <location>
        <begin position="436"/>
        <end position="447"/>
    </location>
</feature>
<dbReference type="InterPro" id="IPR005506">
    <property type="entry name" value="DUF312_ALF"/>
</dbReference>
<dbReference type="RefSeq" id="WP_275409228.1">
    <property type="nucleotide sequence ID" value="NZ_JAAGLU010000015.1"/>
</dbReference>
<proteinExistence type="predicted"/>
<protein>
    <recommendedName>
        <fullName evidence="2">Hint domain-containing protein</fullName>
    </recommendedName>
</protein>
<gene>
    <name evidence="3" type="ORF">G3I71_19185</name>
</gene>
<organism evidence="3">
    <name type="scientific">Streptomyces sp. SID12501</name>
    <dbReference type="NCBI Taxonomy" id="2706042"/>
    <lineage>
        <taxon>Bacteria</taxon>
        <taxon>Bacillati</taxon>
        <taxon>Actinomycetota</taxon>
        <taxon>Actinomycetes</taxon>
        <taxon>Kitasatosporales</taxon>
        <taxon>Streptomycetaceae</taxon>
        <taxon>Streptomyces</taxon>
    </lineage>
</organism>
<dbReference type="CDD" id="cd00081">
    <property type="entry name" value="Hint"/>
    <property type="match status" value="1"/>
</dbReference>
<feature type="region of interest" description="Disordered" evidence="1">
    <location>
        <begin position="423"/>
        <end position="447"/>
    </location>
</feature>
<dbReference type="InterPro" id="IPR006141">
    <property type="entry name" value="Intein_N"/>
</dbReference>